<gene>
    <name evidence="1" type="ORF">SRO942_LOCUS51188</name>
</gene>
<reference evidence="1" key="1">
    <citation type="submission" date="2021-02" db="EMBL/GenBank/DDBJ databases">
        <authorList>
            <person name="Nowell W R."/>
        </authorList>
    </citation>
    <scope>NUCLEOTIDE SEQUENCE</scope>
</reference>
<dbReference type="EMBL" id="CAJOBC010156609">
    <property type="protein sequence ID" value="CAF4687341.1"/>
    <property type="molecule type" value="Genomic_DNA"/>
</dbReference>
<dbReference type="Proteomes" id="UP000681722">
    <property type="component" value="Unassembled WGS sequence"/>
</dbReference>
<dbReference type="OrthoDB" id="5987889at2759"/>
<accession>A0A8S3AJE5</accession>
<feature type="non-terminal residue" evidence="1">
    <location>
        <position position="108"/>
    </location>
</feature>
<sequence>MDNDRLHAYYRAQSLGAMMLKTTEQLLNMDNHDLQLNIENTTTRMNRDNNDLRIIAGSIKTNPFLRNDGDQLYRLSTGVVIPDDVVKELLTCGSVGAVQATEFITKRL</sequence>
<dbReference type="AlphaFoldDB" id="A0A8S3AJE5"/>
<comment type="caution">
    <text evidence="1">The sequence shown here is derived from an EMBL/GenBank/DDBJ whole genome shotgun (WGS) entry which is preliminary data.</text>
</comment>
<protein>
    <submittedName>
        <fullName evidence="1">Uncharacterized protein</fullName>
    </submittedName>
</protein>
<evidence type="ECO:0000313" key="2">
    <source>
        <dbReference type="Proteomes" id="UP000681722"/>
    </source>
</evidence>
<organism evidence="1 2">
    <name type="scientific">Didymodactylos carnosus</name>
    <dbReference type="NCBI Taxonomy" id="1234261"/>
    <lineage>
        <taxon>Eukaryota</taxon>
        <taxon>Metazoa</taxon>
        <taxon>Spiralia</taxon>
        <taxon>Gnathifera</taxon>
        <taxon>Rotifera</taxon>
        <taxon>Eurotatoria</taxon>
        <taxon>Bdelloidea</taxon>
        <taxon>Philodinida</taxon>
        <taxon>Philodinidae</taxon>
        <taxon>Didymodactylos</taxon>
    </lineage>
</organism>
<name>A0A8S3AJE5_9BILA</name>
<proteinExistence type="predicted"/>
<evidence type="ECO:0000313" key="1">
    <source>
        <dbReference type="EMBL" id="CAF4687341.1"/>
    </source>
</evidence>